<dbReference type="AlphaFoldDB" id="A0AAU6PZ82"/>
<comment type="cofactor">
    <cofactor evidence="2">
        <name>Mg(2+)</name>
        <dbReference type="ChEBI" id="CHEBI:18420"/>
    </cofactor>
</comment>
<keyword evidence="5" id="KW-0227">DNA damage</keyword>
<dbReference type="InterPro" id="IPR051547">
    <property type="entry name" value="TDP2-like"/>
</dbReference>
<dbReference type="GO" id="GO:0004519">
    <property type="term" value="F:endonuclease activity"/>
    <property type="evidence" value="ECO:0007669"/>
    <property type="project" value="UniProtKB-KW"/>
</dbReference>
<evidence type="ECO:0000256" key="6">
    <source>
        <dbReference type="ARBA" id="ARBA00022801"/>
    </source>
</evidence>
<evidence type="ECO:0000313" key="11">
    <source>
        <dbReference type="EMBL" id="WYF43301.1"/>
    </source>
</evidence>
<name>A0AAU6PZ82_9DEIO</name>
<keyword evidence="8" id="KW-0234">DNA repair</keyword>
<dbReference type="Pfam" id="PF03372">
    <property type="entry name" value="Exo_endo_phos"/>
    <property type="match status" value="1"/>
</dbReference>
<sequence>MWPLSRPLHSRLAWLSLGVVALAWALGEWVAERTPLTLLLAYVPPLVWLFPALLALVWTLYGRLRGRRRGVGLALLALGLALRGAGLLHWRPQGDGELRVLTYNVARGTLGRPEQILKTLKAADADVILLQETNFIPAGYGDRLRRGLAGYDLRRGHEVWTLSRLPVVGERQILLPGSRRVLLETELRRPDGTRLTVINAHLHTVLVSSALRGRWDEVRTTARARTWEVAELCRLATEAAGPVLLGGDLNTPPRGLLYRRLTRCIGPDAHDVVGRGPAWTFPSLYLRIDHQMARGLTPRHAEVRPTPGSDHLPLLVGYH</sequence>
<evidence type="ECO:0000256" key="5">
    <source>
        <dbReference type="ARBA" id="ARBA00022763"/>
    </source>
</evidence>
<keyword evidence="9" id="KW-0472">Membrane</keyword>
<dbReference type="InterPro" id="IPR036691">
    <property type="entry name" value="Endo/exonu/phosph_ase_sf"/>
</dbReference>
<dbReference type="Gene3D" id="3.60.10.10">
    <property type="entry name" value="Endonuclease/exonuclease/phosphatase"/>
    <property type="match status" value="1"/>
</dbReference>
<reference evidence="11" key="1">
    <citation type="submission" date="2024-03" db="EMBL/GenBank/DDBJ databases">
        <title>Deinococcus weizhi sp. nov., isolated from human skin.</title>
        <authorList>
            <person name="Wei Z."/>
            <person name="Tian F."/>
            <person name="Yang C."/>
            <person name="Xin L.T."/>
            <person name="Wen Z.J."/>
            <person name="Lan K.C."/>
            <person name="Yu L."/>
            <person name="Zhe W."/>
            <person name="Dan F.D."/>
            <person name="Jun W."/>
            <person name="Rui Z."/>
            <person name="Yong X.J."/>
            <person name="Ting Y."/>
            <person name="Wei X."/>
            <person name="Xu Z.G."/>
            <person name="Xin Z."/>
            <person name="Dong F.G."/>
            <person name="Ni X.M."/>
            <person name="Zheng M.G."/>
            <person name="Chun Y."/>
            <person name="Qian W.X."/>
        </authorList>
    </citation>
    <scope>NUCLEOTIDE SEQUENCE</scope>
    <source>
        <strain evidence="11">VB142</strain>
    </source>
</reference>
<dbReference type="RefSeq" id="WP_339093853.1">
    <property type="nucleotide sequence ID" value="NZ_CP149782.1"/>
</dbReference>
<comment type="cofactor">
    <cofactor evidence="1">
        <name>Mn(2+)</name>
        <dbReference type="ChEBI" id="CHEBI:29035"/>
    </cofactor>
</comment>
<keyword evidence="3" id="KW-0540">Nuclease</keyword>
<evidence type="ECO:0000256" key="7">
    <source>
        <dbReference type="ARBA" id="ARBA00022842"/>
    </source>
</evidence>
<evidence type="ECO:0000256" key="4">
    <source>
        <dbReference type="ARBA" id="ARBA00022723"/>
    </source>
</evidence>
<proteinExistence type="predicted"/>
<dbReference type="GO" id="GO:0016787">
    <property type="term" value="F:hydrolase activity"/>
    <property type="evidence" value="ECO:0007669"/>
    <property type="project" value="UniProtKB-KW"/>
</dbReference>
<dbReference type="GO" id="GO:0006281">
    <property type="term" value="P:DNA repair"/>
    <property type="evidence" value="ECO:0007669"/>
    <property type="project" value="UniProtKB-KW"/>
</dbReference>
<evidence type="ECO:0000256" key="8">
    <source>
        <dbReference type="ARBA" id="ARBA00023204"/>
    </source>
</evidence>
<evidence type="ECO:0000259" key="10">
    <source>
        <dbReference type="Pfam" id="PF03372"/>
    </source>
</evidence>
<dbReference type="PANTHER" id="PTHR15822">
    <property type="entry name" value="TRAF AND TNF RECEPTOR-ASSOCIATED PROTEIN"/>
    <property type="match status" value="1"/>
</dbReference>
<protein>
    <submittedName>
        <fullName evidence="11">Endonuclease/exonuclease/phosphatase family protein</fullName>
    </submittedName>
</protein>
<feature type="domain" description="Endonuclease/exonuclease/phosphatase" evidence="10">
    <location>
        <begin position="101"/>
        <end position="311"/>
    </location>
</feature>
<dbReference type="InterPro" id="IPR005135">
    <property type="entry name" value="Endo/exonuclease/phosphatase"/>
</dbReference>
<dbReference type="GO" id="GO:0046872">
    <property type="term" value="F:metal ion binding"/>
    <property type="evidence" value="ECO:0007669"/>
    <property type="project" value="UniProtKB-KW"/>
</dbReference>
<evidence type="ECO:0000256" key="9">
    <source>
        <dbReference type="SAM" id="Phobius"/>
    </source>
</evidence>
<accession>A0AAU6PZ82</accession>
<keyword evidence="6" id="KW-0378">Hydrolase</keyword>
<organism evidence="11">
    <name type="scientific">Deinococcus sp. VB142</name>
    <dbReference type="NCBI Taxonomy" id="3112952"/>
    <lineage>
        <taxon>Bacteria</taxon>
        <taxon>Thermotogati</taxon>
        <taxon>Deinococcota</taxon>
        <taxon>Deinococci</taxon>
        <taxon>Deinococcales</taxon>
        <taxon>Deinococcaceae</taxon>
        <taxon>Deinococcus</taxon>
    </lineage>
</organism>
<evidence type="ECO:0000256" key="1">
    <source>
        <dbReference type="ARBA" id="ARBA00001936"/>
    </source>
</evidence>
<keyword evidence="9" id="KW-1133">Transmembrane helix</keyword>
<dbReference type="PANTHER" id="PTHR15822:SF4">
    <property type="entry name" value="TYROSYL-DNA PHOSPHODIESTERASE 2"/>
    <property type="match status" value="1"/>
</dbReference>
<gene>
    <name evidence="11" type="ORF">WDJ50_07620</name>
</gene>
<keyword evidence="4" id="KW-0479">Metal-binding</keyword>
<keyword evidence="9" id="KW-0812">Transmembrane</keyword>
<dbReference type="SUPFAM" id="SSF56219">
    <property type="entry name" value="DNase I-like"/>
    <property type="match status" value="1"/>
</dbReference>
<feature type="transmembrane region" description="Helical" evidence="9">
    <location>
        <begin position="73"/>
        <end position="90"/>
    </location>
</feature>
<keyword evidence="11" id="KW-0255">Endonuclease</keyword>
<evidence type="ECO:0000256" key="2">
    <source>
        <dbReference type="ARBA" id="ARBA00001946"/>
    </source>
</evidence>
<evidence type="ECO:0000256" key="3">
    <source>
        <dbReference type="ARBA" id="ARBA00022722"/>
    </source>
</evidence>
<feature type="transmembrane region" description="Helical" evidence="9">
    <location>
        <begin position="37"/>
        <end position="61"/>
    </location>
</feature>
<dbReference type="EMBL" id="CP149782">
    <property type="protein sequence ID" value="WYF43301.1"/>
    <property type="molecule type" value="Genomic_DNA"/>
</dbReference>
<keyword evidence="7" id="KW-0460">Magnesium</keyword>